<gene>
    <name evidence="1" type="ORF">EVA_04967</name>
</gene>
<accession>J9GIF7</accession>
<name>J9GIF7_9ZZZZ</name>
<dbReference type="EMBL" id="AMCI01001018">
    <property type="protein sequence ID" value="EJX06924.1"/>
    <property type="molecule type" value="Genomic_DNA"/>
</dbReference>
<comment type="caution">
    <text evidence="1">The sequence shown here is derived from an EMBL/GenBank/DDBJ whole genome shotgun (WGS) entry which is preliminary data.</text>
</comment>
<dbReference type="AlphaFoldDB" id="J9GIF7"/>
<protein>
    <submittedName>
        <fullName evidence="1">Secreted protein</fullName>
    </submittedName>
</protein>
<evidence type="ECO:0000313" key="1">
    <source>
        <dbReference type="EMBL" id="EJX06924.1"/>
    </source>
</evidence>
<reference evidence="1" key="1">
    <citation type="journal article" date="2012" name="PLoS ONE">
        <title>Gene sets for utilization of primary and secondary nutrition supplies in the distal gut of endangered iberian lynx.</title>
        <authorList>
            <person name="Alcaide M."/>
            <person name="Messina E."/>
            <person name="Richter M."/>
            <person name="Bargiela R."/>
            <person name="Peplies J."/>
            <person name="Huws S.A."/>
            <person name="Newbold C.J."/>
            <person name="Golyshin P.N."/>
            <person name="Simon M.A."/>
            <person name="Lopez G."/>
            <person name="Yakimov M.M."/>
            <person name="Ferrer M."/>
        </authorList>
    </citation>
    <scope>NUCLEOTIDE SEQUENCE</scope>
</reference>
<organism evidence="1">
    <name type="scientific">gut metagenome</name>
    <dbReference type="NCBI Taxonomy" id="749906"/>
    <lineage>
        <taxon>unclassified sequences</taxon>
        <taxon>metagenomes</taxon>
        <taxon>organismal metagenomes</taxon>
    </lineage>
</organism>
<proteinExistence type="predicted"/>
<sequence length="138" mass="16177">MTQFTKYVMMCVLLAVPFICVGCHEDEPMPSPQPSASPIQFTLYVNALPETALYKVIHTEDSIRKYYCEEFDRAILYYHYDGLSGTFDDSAKVEQVVEVCKKAEERMKTYRTDEHGFIYTFVISQGEEEPYTKEYRYE</sequence>